<evidence type="ECO:0000313" key="8">
    <source>
        <dbReference type="Proteomes" id="UP000265619"/>
    </source>
</evidence>
<protein>
    <submittedName>
        <fullName evidence="7">MBL fold metallo-hydrolase</fullName>
    </submittedName>
</protein>
<feature type="chain" id="PRO_5040965556" evidence="5">
    <location>
        <begin position="30"/>
        <end position="319"/>
    </location>
</feature>
<gene>
    <name evidence="7" type="ORF">D3H34_31375</name>
</gene>
<dbReference type="EMBL" id="QXMN01000119">
    <property type="protein sequence ID" value="RIX71958.1"/>
    <property type="molecule type" value="Genomic_DNA"/>
</dbReference>
<name>A0A9X8CYI0_9BURK</name>
<proteinExistence type="inferred from homology"/>
<comment type="similarity">
    <text evidence="1">Belongs to the metallo-beta-lactamase superfamily.</text>
</comment>
<dbReference type="RefSeq" id="WP_119558723.1">
    <property type="nucleotide sequence ID" value="NZ_QXMN01000119.1"/>
</dbReference>
<evidence type="ECO:0000256" key="2">
    <source>
        <dbReference type="ARBA" id="ARBA00022723"/>
    </source>
</evidence>
<keyword evidence="5" id="KW-0732">Signal</keyword>
<keyword evidence="3" id="KW-0378">Hydrolase</keyword>
<organism evidence="7 8">
    <name type="scientific">Acidovorax cavernicola</name>
    <dbReference type="NCBI Taxonomy" id="1675792"/>
    <lineage>
        <taxon>Bacteria</taxon>
        <taxon>Pseudomonadati</taxon>
        <taxon>Pseudomonadota</taxon>
        <taxon>Betaproteobacteria</taxon>
        <taxon>Burkholderiales</taxon>
        <taxon>Comamonadaceae</taxon>
        <taxon>Acidovorax</taxon>
    </lineage>
</organism>
<dbReference type="PANTHER" id="PTHR42978:SF6">
    <property type="entry name" value="QUORUM-QUENCHING LACTONASE YTNP-RELATED"/>
    <property type="match status" value="1"/>
</dbReference>
<dbReference type="InterPro" id="IPR051013">
    <property type="entry name" value="MBL_superfamily_lactonases"/>
</dbReference>
<dbReference type="SUPFAM" id="SSF56281">
    <property type="entry name" value="Metallo-hydrolase/oxidoreductase"/>
    <property type="match status" value="1"/>
</dbReference>
<evidence type="ECO:0000256" key="5">
    <source>
        <dbReference type="SAM" id="SignalP"/>
    </source>
</evidence>
<evidence type="ECO:0000259" key="6">
    <source>
        <dbReference type="SMART" id="SM00849"/>
    </source>
</evidence>
<comment type="caution">
    <text evidence="7">The sequence shown here is derived from an EMBL/GenBank/DDBJ whole genome shotgun (WGS) entry which is preliminary data.</text>
</comment>
<keyword evidence="4" id="KW-0862">Zinc</keyword>
<dbReference type="Proteomes" id="UP000265619">
    <property type="component" value="Unassembled WGS sequence"/>
</dbReference>
<dbReference type="InterPro" id="IPR001279">
    <property type="entry name" value="Metallo-B-lactamas"/>
</dbReference>
<evidence type="ECO:0000256" key="4">
    <source>
        <dbReference type="ARBA" id="ARBA00022833"/>
    </source>
</evidence>
<dbReference type="CDD" id="cd07720">
    <property type="entry name" value="OPHC2-like_MBL-fold"/>
    <property type="match status" value="1"/>
</dbReference>
<evidence type="ECO:0000313" key="7">
    <source>
        <dbReference type="EMBL" id="RIX71958.1"/>
    </source>
</evidence>
<keyword evidence="8" id="KW-1185">Reference proteome</keyword>
<dbReference type="SMART" id="SM00849">
    <property type="entry name" value="Lactamase_B"/>
    <property type="match status" value="1"/>
</dbReference>
<reference evidence="7 8" key="1">
    <citation type="submission" date="2018-09" db="EMBL/GenBank/DDBJ databases">
        <title>Acidovorax cavernicola nov. sp. isolated from Gruta de las Maravillas (Aracena, Spain).</title>
        <authorList>
            <person name="Jurado V."/>
            <person name="Gutierrez-Patricio S."/>
            <person name="Gonzalez-Pimentel J.L."/>
            <person name="Miller A.Z."/>
            <person name="Laiz L."/>
            <person name="Saiz-Jimenez C."/>
        </authorList>
    </citation>
    <scope>NUCLEOTIDE SEQUENCE [LARGE SCALE GENOMIC DNA]</scope>
    <source>
        <strain evidence="7 8">1011MAR4D40.2</strain>
    </source>
</reference>
<dbReference type="AlphaFoldDB" id="A0A9X8CYI0"/>
<dbReference type="GO" id="GO:0046872">
    <property type="term" value="F:metal ion binding"/>
    <property type="evidence" value="ECO:0007669"/>
    <property type="project" value="UniProtKB-KW"/>
</dbReference>
<dbReference type="Pfam" id="PF00753">
    <property type="entry name" value="Lactamase_B"/>
    <property type="match status" value="1"/>
</dbReference>
<keyword evidence="2" id="KW-0479">Metal-binding</keyword>
<accession>A0A9X8CYI0</accession>
<dbReference type="InterPro" id="IPR036866">
    <property type="entry name" value="RibonucZ/Hydroxyglut_hydro"/>
</dbReference>
<dbReference type="GO" id="GO:0016787">
    <property type="term" value="F:hydrolase activity"/>
    <property type="evidence" value="ECO:0007669"/>
    <property type="project" value="UniProtKB-KW"/>
</dbReference>
<dbReference type="Gene3D" id="3.60.15.10">
    <property type="entry name" value="Ribonuclease Z/Hydroxyacylglutathione hydrolase-like"/>
    <property type="match status" value="1"/>
</dbReference>
<feature type="domain" description="Metallo-beta-lactamase" evidence="6">
    <location>
        <begin position="86"/>
        <end position="291"/>
    </location>
</feature>
<evidence type="ECO:0000256" key="3">
    <source>
        <dbReference type="ARBA" id="ARBA00022801"/>
    </source>
</evidence>
<dbReference type="PANTHER" id="PTHR42978">
    <property type="entry name" value="QUORUM-QUENCHING LACTONASE YTNP-RELATED-RELATED"/>
    <property type="match status" value="1"/>
</dbReference>
<feature type="signal peptide" evidence="5">
    <location>
        <begin position="1"/>
        <end position="29"/>
    </location>
</feature>
<sequence>MKFRTLSLQTSLAVALALGGAVLAPLAHAAAPMVKTQAPGFHRLMIGSFEVTALSDGTTDLPAETLLHSQAHDIPRQLKAHHWKTSVTGYLVNTGDKLVLIDTGTGALMGPRLGKLDANLRAAGYQPDQVDDVLLTHAHPDHLGGLMVQGKMAFPNATIHMEQAEVTYWMSPERMEKAQAMERSFFAGAIASLTAYSEAGRLKPFNPGADLVPGIKAITAHGHTVGHTVFAVQSRGERLLVIGDLIHVGAVQLHDPAVTIAFDSDEKAARATRLKFFNEAARDNTLIAATHLSFPGVGRLSKAGKSFRWMPIEYSTQLR</sequence>
<dbReference type="OrthoDB" id="5443440at2"/>
<evidence type="ECO:0000256" key="1">
    <source>
        <dbReference type="ARBA" id="ARBA00007749"/>
    </source>
</evidence>